<keyword evidence="5 7" id="KW-0408">Iron</keyword>
<dbReference type="Pfam" id="PF00067">
    <property type="entry name" value="p450"/>
    <property type="match status" value="1"/>
</dbReference>
<dbReference type="InterPro" id="IPR001128">
    <property type="entry name" value="Cyt_P450"/>
</dbReference>
<keyword evidence="6" id="KW-0503">Monooxygenase</keyword>
<dbReference type="Proteomes" id="UP000053841">
    <property type="component" value="Unassembled WGS sequence"/>
</dbReference>
<comment type="cofactor">
    <cofactor evidence="1 7">
        <name>heme</name>
        <dbReference type="ChEBI" id="CHEBI:30413"/>
    </cofactor>
</comment>
<comment type="similarity">
    <text evidence="2">Belongs to the cytochrome P450 family.</text>
</comment>
<dbReference type="eggNOG" id="KOG0158">
    <property type="taxonomic scope" value="Eukaryota"/>
</dbReference>
<evidence type="ECO:0000256" key="7">
    <source>
        <dbReference type="PIRSR" id="PIRSR602401-1"/>
    </source>
</evidence>
<keyword evidence="3 7" id="KW-0479">Metal-binding</keyword>
<dbReference type="AlphaFoldDB" id="W6XPZ3"/>
<organism evidence="8 9">
    <name type="scientific">Cochliobolus carbonum (strain 26-R-13)</name>
    <name type="common">Maize leaf spot fungus</name>
    <name type="synonym">Bipolaris zeicola</name>
    <dbReference type="NCBI Taxonomy" id="930089"/>
    <lineage>
        <taxon>Eukaryota</taxon>
        <taxon>Fungi</taxon>
        <taxon>Dikarya</taxon>
        <taxon>Ascomycota</taxon>
        <taxon>Pezizomycotina</taxon>
        <taxon>Dothideomycetes</taxon>
        <taxon>Pleosporomycetidae</taxon>
        <taxon>Pleosporales</taxon>
        <taxon>Pleosporineae</taxon>
        <taxon>Pleosporaceae</taxon>
        <taxon>Bipolaris</taxon>
    </lineage>
</organism>
<evidence type="ECO:0000256" key="6">
    <source>
        <dbReference type="ARBA" id="ARBA00023033"/>
    </source>
</evidence>
<dbReference type="GO" id="GO:0016705">
    <property type="term" value="F:oxidoreductase activity, acting on paired donors, with incorporation or reduction of molecular oxygen"/>
    <property type="evidence" value="ECO:0007669"/>
    <property type="project" value="InterPro"/>
</dbReference>
<keyword evidence="7" id="KW-0349">Heme</keyword>
<sequence>MRISSQLAGLFALFWVAYIGMRCVYNLFFHPLRKILGPWMAAMTSLPDFCGTYEVEKDLSTVAGLGVPASAAATISYALHRSRRGYMNPYFSKTSIKAMEPLFHERITALLGRLDRALPEDKRISLDKAFSAMTADIITQRFFGYHYDYLSVPDLVFPIKEAFQGASEIFHWTRFVPWAVKYLNMLPLSVIRSLFPSVATLLELQKEIGNKIIETRGNKDEGKQKSVIMQALSDESIPKSERTMQRLLDEGQRALSVGMFYLLSDRSLIRKLRAELSQVAHIPEMELITAKLEPLPYLTGVVKESIRLSYGPLTHLPRVFVDKTLQYGKYSIPPGMPMSQSTYFVHNNPEIFPNPLKFAPERWVEAAEKGIPLNNWLTSFTKGSRQCLGIGLAHAEMYLTFARVIRNFDMELENTTANDVSINSVLIMGQSKPDKNGGPGQGEVEVMMIRKLEA</sequence>
<dbReference type="KEGG" id="bze:COCCADRAFT_41910"/>
<dbReference type="GeneID" id="19149588"/>
<evidence type="ECO:0000313" key="8">
    <source>
        <dbReference type="EMBL" id="EUC27340.1"/>
    </source>
</evidence>
<dbReference type="GO" id="GO:0004497">
    <property type="term" value="F:monooxygenase activity"/>
    <property type="evidence" value="ECO:0007669"/>
    <property type="project" value="UniProtKB-KW"/>
</dbReference>
<evidence type="ECO:0000256" key="1">
    <source>
        <dbReference type="ARBA" id="ARBA00001971"/>
    </source>
</evidence>
<dbReference type="SUPFAM" id="SSF48264">
    <property type="entry name" value="Cytochrome P450"/>
    <property type="match status" value="1"/>
</dbReference>
<dbReference type="Gene3D" id="1.10.630.10">
    <property type="entry name" value="Cytochrome P450"/>
    <property type="match status" value="1"/>
</dbReference>
<dbReference type="GO" id="GO:0020037">
    <property type="term" value="F:heme binding"/>
    <property type="evidence" value="ECO:0007669"/>
    <property type="project" value="InterPro"/>
</dbReference>
<keyword evidence="4" id="KW-0560">Oxidoreductase</keyword>
<dbReference type="RefSeq" id="XP_007718353.1">
    <property type="nucleotide sequence ID" value="XM_007720163.1"/>
</dbReference>
<evidence type="ECO:0000256" key="2">
    <source>
        <dbReference type="ARBA" id="ARBA00010617"/>
    </source>
</evidence>
<dbReference type="EMBL" id="KI964950">
    <property type="protein sequence ID" value="EUC27340.1"/>
    <property type="molecule type" value="Genomic_DNA"/>
</dbReference>
<evidence type="ECO:0008006" key="10">
    <source>
        <dbReference type="Google" id="ProtNLM"/>
    </source>
</evidence>
<feature type="binding site" description="axial binding residue" evidence="7">
    <location>
        <position position="387"/>
    </location>
    <ligand>
        <name>heme</name>
        <dbReference type="ChEBI" id="CHEBI:30413"/>
    </ligand>
    <ligandPart>
        <name>Fe</name>
        <dbReference type="ChEBI" id="CHEBI:18248"/>
    </ligandPart>
</feature>
<dbReference type="InterPro" id="IPR036396">
    <property type="entry name" value="Cyt_P450_sf"/>
</dbReference>
<evidence type="ECO:0000256" key="3">
    <source>
        <dbReference type="ARBA" id="ARBA00022723"/>
    </source>
</evidence>
<dbReference type="PRINTS" id="PR00463">
    <property type="entry name" value="EP450I"/>
</dbReference>
<proteinExistence type="inferred from homology"/>
<dbReference type="InterPro" id="IPR002401">
    <property type="entry name" value="Cyt_P450_E_grp-I"/>
</dbReference>
<evidence type="ECO:0000256" key="5">
    <source>
        <dbReference type="ARBA" id="ARBA00023004"/>
    </source>
</evidence>
<dbReference type="CDD" id="cd11062">
    <property type="entry name" value="CYP58-like"/>
    <property type="match status" value="1"/>
</dbReference>
<reference evidence="8 9" key="1">
    <citation type="journal article" date="2013" name="PLoS Genet.">
        <title>Comparative genome structure, secondary metabolite, and effector coding capacity across Cochliobolus pathogens.</title>
        <authorList>
            <person name="Condon B.J."/>
            <person name="Leng Y."/>
            <person name="Wu D."/>
            <person name="Bushley K.E."/>
            <person name="Ohm R.A."/>
            <person name="Otillar R."/>
            <person name="Martin J."/>
            <person name="Schackwitz W."/>
            <person name="Grimwood J."/>
            <person name="MohdZainudin N."/>
            <person name="Xue C."/>
            <person name="Wang R."/>
            <person name="Manning V.A."/>
            <person name="Dhillon B."/>
            <person name="Tu Z.J."/>
            <person name="Steffenson B.J."/>
            <person name="Salamov A."/>
            <person name="Sun H."/>
            <person name="Lowry S."/>
            <person name="LaButti K."/>
            <person name="Han J."/>
            <person name="Copeland A."/>
            <person name="Lindquist E."/>
            <person name="Barry K."/>
            <person name="Schmutz J."/>
            <person name="Baker S.E."/>
            <person name="Ciuffetti L.M."/>
            <person name="Grigoriev I.V."/>
            <person name="Zhong S."/>
            <person name="Turgeon B.G."/>
        </authorList>
    </citation>
    <scope>NUCLEOTIDE SEQUENCE [LARGE SCALE GENOMIC DNA]</scope>
    <source>
        <strain evidence="8 9">26-R-13</strain>
    </source>
</reference>
<dbReference type="OrthoDB" id="3945418at2759"/>
<dbReference type="HOGENOM" id="CLU_001570_14_4_1"/>
<dbReference type="PANTHER" id="PTHR24305:SF157">
    <property type="entry name" value="N-ACETYLTRYPTOPHAN 6-HYDROXYLASE IVOC-RELATED"/>
    <property type="match status" value="1"/>
</dbReference>
<protein>
    <recommendedName>
        <fullName evidence="10">Cytochrome P450</fullName>
    </recommendedName>
</protein>
<evidence type="ECO:0000256" key="4">
    <source>
        <dbReference type="ARBA" id="ARBA00023002"/>
    </source>
</evidence>
<dbReference type="InterPro" id="IPR050121">
    <property type="entry name" value="Cytochrome_P450_monoxygenase"/>
</dbReference>
<dbReference type="PANTHER" id="PTHR24305">
    <property type="entry name" value="CYTOCHROME P450"/>
    <property type="match status" value="1"/>
</dbReference>
<accession>W6XPZ3</accession>
<evidence type="ECO:0000313" key="9">
    <source>
        <dbReference type="Proteomes" id="UP000053841"/>
    </source>
</evidence>
<dbReference type="GO" id="GO:0005506">
    <property type="term" value="F:iron ion binding"/>
    <property type="evidence" value="ECO:0007669"/>
    <property type="project" value="InterPro"/>
</dbReference>
<keyword evidence="9" id="KW-1185">Reference proteome</keyword>
<gene>
    <name evidence="8" type="ORF">COCCADRAFT_41910</name>
</gene>
<name>W6XPZ3_COCC2</name>